<evidence type="ECO:0000259" key="4">
    <source>
        <dbReference type="PROSITE" id="PS51462"/>
    </source>
</evidence>
<feature type="domain" description="Nudix hydrolase" evidence="4">
    <location>
        <begin position="11"/>
        <end position="143"/>
    </location>
</feature>
<evidence type="ECO:0000256" key="3">
    <source>
        <dbReference type="RuleBase" id="RU003476"/>
    </source>
</evidence>
<evidence type="ECO:0000313" key="6">
    <source>
        <dbReference type="Proteomes" id="UP000253744"/>
    </source>
</evidence>
<sequence>MQWDETFHVPVAQRAAGVVILNGQGDILLVREQGDGKQRKAGLWHIPSGTVEEGENPQDTALREAYEETGLRVRLLKFLGAYLGRFPDDALILRHVWLAEPEPGQSIAPILTDEIAEARSFTQAEFDALYVAGQIRMYHTRLCCEDARREVAAQAARRDHRCAQES</sequence>
<dbReference type="PROSITE" id="PS51462">
    <property type="entry name" value="NUDIX"/>
    <property type="match status" value="1"/>
</dbReference>
<dbReference type="AlphaFoldDB" id="A0A345IGI7"/>
<dbReference type="Gene3D" id="3.90.79.10">
    <property type="entry name" value="Nucleoside Triphosphate Pyrophosphohydrolase"/>
    <property type="match status" value="1"/>
</dbReference>
<dbReference type="InterPro" id="IPR020084">
    <property type="entry name" value="NUDIX_hydrolase_CS"/>
</dbReference>
<dbReference type="GO" id="GO:0016787">
    <property type="term" value="F:hydrolase activity"/>
    <property type="evidence" value="ECO:0007669"/>
    <property type="project" value="UniProtKB-KW"/>
</dbReference>
<dbReference type="InterPro" id="IPR015797">
    <property type="entry name" value="NUDIX_hydrolase-like_dom_sf"/>
</dbReference>
<dbReference type="Pfam" id="PF00293">
    <property type="entry name" value="NUDIX"/>
    <property type="match status" value="1"/>
</dbReference>
<gene>
    <name evidence="5" type="ORF">DVJ83_06105</name>
</gene>
<dbReference type="KEGG" id="dwu:DVJ83_06105"/>
<comment type="cofactor">
    <cofactor evidence="1">
        <name>Mg(2+)</name>
        <dbReference type="ChEBI" id="CHEBI:18420"/>
    </cofactor>
</comment>
<dbReference type="InterPro" id="IPR000086">
    <property type="entry name" value="NUDIX_hydrolase_dom"/>
</dbReference>
<dbReference type="SUPFAM" id="SSF55811">
    <property type="entry name" value="Nudix"/>
    <property type="match status" value="1"/>
</dbReference>
<keyword evidence="2 3" id="KW-0378">Hydrolase</keyword>
<reference evidence="5 6" key="1">
    <citation type="submission" date="2018-07" db="EMBL/GenBank/DDBJ databases">
        <title>Complete Genome and Methylome Analysis of Deinococcus wulumuqiensis NEB 479.</title>
        <authorList>
            <person name="Fomenkov A."/>
            <person name="Luyten Y."/>
            <person name="Vincze T."/>
            <person name="Anton B.P."/>
            <person name="Clark T."/>
            <person name="Roberts R.J."/>
            <person name="Morgan R.D."/>
        </authorList>
    </citation>
    <scope>NUCLEOTIDE SEQUENCE [LARGE SCALE GENOMIC DNA]</scope>
    <source>
        <strain evidence="5 6">NEB 479</strain>
    </source>
</reference>
<dbReference type="EMBL" id="CP031158">
    <property type="protein sequence ID" value="AXG98809.1"/>
    <property type="molecule type" value="Genomic_DNA"/>
</dbReference>
<dbReference type="InterPro" id="IPR020476">
    <property type="entry name" value="Nudix_hydrolase"/>
</dbReference>
<dbReference type="NCBIfam" id="NF041652">
    <property type="entry name" value="Nud_hyd_Dein"/>
    <property type="match status" value="1"/>
</dbReference>
<dbReference type="PANTHER" id="PTHR43046:SF16">
    <property type="entry name" value="ADP-RIBOSE PYROPHOSPHATASE YJHB-RELATED"/>
    <property type="match status" value="1"/>
</dbReference>
<protein>
    <submittedName>
        <fullName evidence="5">NUDIX domain-containing protein</fullName>
    </submittedName>
</protein>
<organism evidence="5 6">
    <name type="scientific">Deinococcus wulumuqiensis</name>
    <dbReference type="NCBI Taxonomy" id="980427"/>
    <lineage>
        <taxon>Bacteria</taxon>
        <taxon>Thermotogati</taxon>
        <taxon>Deinococcota</taxon>
        <taxon>Deinococci</taxon>
        <taxon>Deinococcales</taxon>
        <taxon>Deinococcaceae</taxon>
        <taxon>Deinococcus</taxon>
    </lineage>
</organism>
<name>A0A345IGI7_9DEIO</name>
<accession>A0A345IGI7</accession>
<dbReference type="Proteomes" id="UP000253744">
    <property type="component" value="Chromosome"/>
</dbReference>
<evidence type="ECO:0000256" key="2">
    <source>
        <dbReference type="ARBA" id="ARBA00022801"/>
    </source>
</evidence>
<dbReference type="RefSeq" id="WP_114671764.1">
    <property type="nucleotide sequence ID" value="NZ_CP031158.1"/>
</dbReference>
<evidence type="ECO:0000313" key="5">
    <source>
        <dbReference type="EMBL" id="AXG98809.1"/>
    </source>
</evidence>
<dbReference type="InterPro" id="IPR048157">
    <property type="entry name" value="Nud_hyd_Dein"/>
</dbReference>
<comment type="similarity">
    <text evidence="3">Belongs to the Nudix hydrolase family.</text>
</comment>
<dbReference type="PRINTS" id="PR00502">
    <property type="entry name" value="NUDIXFAMILY"/>
</dbReference>
<dbReference type="STRING" id="1288484.GCA_000348665_02884"/>
<dbReference type="PANTHER" id="PTHR43046">
    <property type="entry name" value="GDP-MANNOSE MANNOSYL HYDROLASE"/>
    <property type="match status" value="1"/>
</dbReference>
<dbReference type="PROSITE" id="PS00893">
    <property type="entry name" value="NUDIX_BOX"/>
    <property type="match status" value="1"/>
</dbReference>
<proteinExistence type="inferred from homology"/>
<evidence type="ECO:0000256" key="1">
    <source>
        <dbReference type="ARBA" id="ARBA00001946"/>
    </source>
</evidence>